<evidence type="ECO:0000313" key="1">
    <source>
        <dbReference type="EMBL" id="CAB4137293.1"/>
    </source>
</evidence>
<accession>A0A6J5LW13</accession>
<name>A0A6J5LW13_9CAUD</name>
<reference evidence="1" key="1">
    <citation type="submission" date="2020-04" db="EMBL/GenBank/DDBJ databases">
        <authorList>
            <person name="Chiriac C."/>
            <person name="Salcher M."/>
            <person name="Ghai R."/>
            <person name="Kavagutti S V."/>
        </authorList>
    </citation>
    <scope>NUCLEOTIDE SEQUENCE</scope>
</reference>
<sequence length="434" mass="42876">MPARPRPRGVLRPNAVAIRRGLVFAWDGAQADSPPWIATTGTVIGGMTSGAVIGTAGGGVGMVGANGRWGANGAGNTFALPTGEGTIVLRFTADHDSGSAGNRILMGVGNASFPTTPGFACSNFSGVWIVGWMDGTDKRVSVSNSGLYAAGETINAGLSYDATAQVAYMRGGVVVSGAPASYGNTSGADFTIGDHGFFPFPFTQSAAGAVHVALIFAQRWTAAEWAAHEADPWWWAEDLVRVYRGMQLLGPLSAMSVLNLGFIAEAGAAAGLGGASSQVVSITGSAAAAVALAGDSAATPAAVGFTVAAVALAGASATPLVMDASAAATMALAVGSSRLLGLDVVAHASVAAAAASAGTFAATGTMAAAVALGVVSVAELAVLGVMEAVLGPAPGAPAPGPAGVRYSARLDGGWVAQPRGVWVATPGGNWTHRQ</sequence>
<gene>
    <name evidence="1" type="ORF">UFOVP326_18</name>
</gene>
<protein>
    <submittedName>
        <fullName evidence="1">Uncharacterized protein</fullName>
    </submittedName>
</protein>
<organism evidence="1">
    <name type="scientific">uncultured Caudovirales phage</name>
    <dbReference type="NCBI Taxonomy" id="2100421"/>
    <lineage>
        <taxon>Viruses</taxon>
        <taxon>Duplodnaviria</taxon>
        <taxon>Heunggongvirae</taxon>
        <taxon>Uroviricota</taxon>
        <taxon>Caudoviricetes</taxon>
        <taxon>Peduoviridae</taxon>
        <taxon>Maltschvirus</taxon>
        <taxon>Maltschvirus maltsch</taxon>
    </lineage>
</organism>
<proteinExistence type="predicted"/>
<dbReference type="EMBL" id="LR796340">
    <property type="protein sequence ID" value="CAB4137293.1"/>
    <property type="molecule type" value="Genomic_DNA"/>
</dbReference>